<feature type="coiled-coil region" evidence="1">
    <location>
        <begin position="21"/>
        <end position="69"/>
    </location>
</feature>
<protein>
    <submittedName>
        <fullName evidence="2">Uncharacterized protein</fullName>
    </submittedName>
</protein>
<proteinExistence type="predicted"/>
<dbReference type="AlphaFoldDB" id="A0A9W4U2J9"/>
<evidence type="ECO:0000256" key="1">
    <source>
        <dbReference type="SAM" id="Coils"/>
    </source>
</evidence>
<comment type="caution">
    <text evidence="2">The sequence shown here is derived from an EMBL/GenBank/DDBJ whole genome shotgun (WGS) entry which is preliminary data.</text>
</comment>
<evidence type="ECO:0000313" key="3">
    <source>
        <dbReference type="Proteomes" id="UP001152607"/>
    </source>
</evidence>
<dbReference type="Proteomes" id="UP001152607">
    <property type="component" value="Unassembled WGS sequence"/>
</dbReference>
<keyword evidence="3" id="KW-1185">Reference proteome</keyword>
<sequence length="378" mass="41758">MDPPQLRRVFKDSDDGVLSRLEKLELNLSTAQKEVTGYHKAVEQLSELNQNLQNHVKTLEEKILKLEAGIASTEMGTINSTTPNKKNQLTISIPNSNSTNAPWFEMPTPISALGPNTGFPLVDTLHGEHTSLDPPNPFLMVPNTPKTPNKSRVTHNLLRRKPIHDLTAQLPPANVRLPLIPITDEELIVFFFNGTTHPAFSLRLYARNWGPTQIVGLINNHREVKPKGYMKNTCSVRMTTALRRGLKEYGEVWQDLSSHFFRSVDDAVATDAISFLGDGVEYVDHQVLSMTNSLKIFPTGKGRGIFTESLAWCVENRADIMLSQLHIVALALSRGADPAIAVASLVPPQLFCSMDLDMTAPALSPFHGLGANDGTVER</sequence>
<name>A0A9W4U2J9_9PLEO</name>
<reference evidence="2" key="1">
    <citation type="submission" date="2023-01" db="EMBL/GenBank/DDBJ databases">
        <authorList>
            <person name="Van Ghelder C."/>
            <person name="Rancurel C."/>
        </authorList>
    </citation>
    <scope>NUCLEOTIDE SEQUENCE</scope>
    <source>
        <strain evidence="2">CNCM I-4278</strain>
    </source>
</reference>
<dbReference type="EMBL" id="CAOQHR010000001">
    <property type="protein sequence ID" value="CAI6230786.1"/>
    <property type="molecule type" value="Genomic_DNA"/>
</dbReference>
<keyword evidence="1" id="KW-0175">Coiled coil</keyword>
<evidence type="ECO:0000313" key="2">
    <source>
        <dbReference type="EMBL" id="CAI6230786.1"/>
    </source>
</evidence>
<dbReference type="OrthoDB" id="3792684at2759"/>
<gene>
    <name evidence="2" type="ORF">PDIGIT_LOCUS206</name>
</gene>
<organism evidence="2 3">
    <name type="scientific">Periconia digitata</name>
    <dbReference type="NCBI Taxonomy" id="1303443"/>
    <lineage>
        <taxon>Eukaryota</taxon>
        <taxon>Fungi</taxon>
        <taxon>Dikarya</taxon>
        <taxon>Ascomycota</taxon>
        <taxon>Pezizomycotina</taxon>
        <taxon>Dothideomycetes</taxon>
        <taxon>Pleosporomycetidae</taxon>
        <taxon>Pleosporales</taxon>
        <taxon>Massarineae</taxon>
        <taxon>Periconiaceae</taxon>
        <taxon>Periconia</taxon>
    </lineage>
</organism>
<accession>A0A9W4U2J9</accession>